<dbReference type="EC" id="5.3.1.12" evidence="4"/>
<dbReference type="Pfam" id="PF02614">
    <property type="entry name" value="UxaC"/>
    <property type="match status" value="1"/>
</dbReference>
<dbReference type="PANTHER" id="PTHR30068:SF4">
    <property type="entry name" value="URONATE ISOMERASE"/>
    <property type="match status" value="1"/>
</dbReference>
<organism evidence="7 8">
    <name type="scientific">Paraglaciecola algarum</name>
    <dbReference type="NCBI Taxonomy" id="3050085"/>
    <lineage>
        <taxon>Bacteria</taxon>
        <taxon>Pseudomonadati</taxon>
        <taxon>Pseudomonadota</taxon>
        <taxon>Gammaproteobacteria</taxon>
        <taxon>Alteromonadales</taxon>
        <taxon>Alteromonadaceae</taxon>
        <taxon>Paraglaciecola</taxon>
    </lineage>
</organism>
<evidence type="ECO:0000313" key="8">
    <source>
        <dbReference type="Proteomes" id="UP001521137"/>
    </source>
</evidence>
<dbReference type="RefSeq" id="WP_235313701.1">
    <property type="nucleotide sequence ID" value="NZ_JAKGAS010000009.1"/>
</dbReference>
<keyword evidence="8" id="KW-1185">Reference proteome</keyword>
<dbReference type="NCBIfam" id="NF002794">
    <property type="entry name" value="PRK02925.1"/>
    <property type="match status" value="1"/>
</dbReference>
<evidence type="ECO:0000256" key="2">
    <source>
        <dbReference type="ARBA" id="ARBA00004892"/>
    </source>
</evidence>
<reference evidence="7 8" key="1">
    <citation type="submission" date="2022-01" db="EMBL/GenBank/DDBJ databases">
        <title>Paraglaciecola sp. G1-23.</title>
        <authorList>
            <person name="Jin M.S."/>
            <person name="Han D.M."/>
            <person name="Kim H.M."/>
            <person name="Jeon C.O."/>
        </authorList>
    </citation>
    <scope>NUCLEOTIDE SEQUENCE [LARGE SCALE GENOMIC DNA]</scope>
    <source>
        <strain evidence="7 8">G1-23</strain>
    </source>
</reference>
<accession>A0ABS9DC43</accession>
<evidence type="ECO:0000256" key="6">
    <source>
        <dbReference type="ARBA" id="ARBA00023235"/>
    </source>
</evidence>
<evidence type="ECO:0000256" key="3">
    <source>
        <dbReference type="ARBA" id="ARBA00008397"/>
    </source>
</evidence>
<comment type="pathway">
    <text evidence="2">Carbohydrate metabolism; pentose and glucuronate interconversion.</text>
</comment>
<comment type="catalytic activity">
    <reaction evidence="1">
        <text>D-glucuronate = D-fructuronate</text>
        <dbReference type="Rhea" id="RHEA:13049"/>
        <dbReference type="ChEBI" id="CHEBI:58720"/>
        <dbReference type="ChEBI" id="CHEBI:59863"/>
        <dbReference type="EC" id="5.3.1.12"/>
    </reaction>
</comment>
<evidence type="ECO:0000256" key="5">
    <source>
        <dbReference type="ARBA" id="ARBA00020555"/>
    </source>
</evidence>
<dbReference type="EMBL" id="JAKGAS010000009">
    <property type="protein sequence ID" value="MCF2949597.1"/>
    <property type="molecule type" value="Genomic_DNA"/>
</dbReference>
<dbReference type="InterPro" id="IPR003766">
    <property type="entry name" value="Uronate_isomerase"/>
</dbReference>
<comment type="similarity">
    <text evidence="3">Belongs to the metallo-dependent hydrolases superfamily. Uronate isomerase family.</text>
</comment>
<gene>
    <name evidence="7" type="primary">uxaC</name>
    <name evidence="7" type="ORF">L0668_15860</name>
</gene>
<dbReference type="Gene3D" id="1.10.2020.10">
    <property type="entry name" value="uronate isomerase, domain 2, chain A"/>
    <property type="match status" value="1"/>
</dbReference>
<dbReference type="SUPFAM" id="SSF51556">
    <property type="entry name" value="Metallo-dependent hydrolases"/>
    <property type="match status" value="1"/>
</dbReference>
<dbReference type="InterPro" id="IPR032466">
    <property type="entry name" value="Metal_Hydrolase"/>
</dbReference>
<proteinExistence type="inferred from homology"/>
<keyword evidence="6 7" id="KW-0413">Isomerase</keyword>
<name>A0ABS9DC43_9ALTE</name>
<evidence type="ECO:0000256" key="1">
    <source>
        <dbReference type="ARBA" id="ARBA00001165"/>
    </source>
</evidence>
<comment type="caution">
    <text evidence="7">The sequence shown here is derived from an EMBL/GenBank/DDBJ whole genome shotgun (WGS) entry which is preliminary data.</text>
</comment>
<dbReference type="Gene3D" id="3.20.20.140">
    <property type="entry name" value="Metal-dependent hydrolases"/>
    <property type="match status" value="1"/>
</dbReference>
<sequence length="481" mass="54735">MPRSIQKLALNPQRLFSANKQVADIASELYQEIKDLPIVSPHGHTDPSWFNENKNFQNATDLLIRPDHYVFRMLYSQGISLDSLGIPQHGDKGDLSLYKTADPEKIWQLFADHYYLFAGTPSGYWLDDTFSKIFGFTEKLCSDNALEYYQEINRQLVLPEFKPLALMDKFNIELIATTEGALDSLSHHSAISNTQWAKRVITSFRPDDVVDASREDFVENLRKLADLTGENTQYWQGYLSAIRKRRQYFIQHGRATATDHGHPTALTADLSAEECQALLDKCLAGESTEQEQELFRGQMLTELAGMSIEDGLVMQIHPGAHRNHNALVFDYYGRDKGCDIPSNTEYVNALKPLLSKYGNHPNLKIILFTLDETTYSRELAPLAGHYPSLKLGPAWWFHDSPAGMLRFRQQTTETAGFYNTVGFNDDTRAFLSIPARHDVARRVDCRYLAELVANHQITKQEAHSLAYQLTYGLVKKAYNLN</sequence>
<evidence type="ECO:0000313" key="7">
    <source>
        <dbReference type="EMBL" id="MCF2949597.1"/>
    </source>
</evidence>
<dbReference type="PANTHER" id="PTHR30068">
    <property type="entry name" value="URONATE ISOMERASE"/>
    <property type="match status" value="1"/>
</dbReference>
<protein>
    <recommendedName>
        <fullName evidence="5">Uronate isomerase</fullName>
        <ecNumber evidence="4">5.3.1.12</ecNumber>
    </recommendedName>
</protein>
<evidence type="ECO:0000256" key="4">
    <source>
        <dbReference type="ARBA" id="ARBA00012546"/>
    </source>
</evidence>
<dbReference type="GO" id="GO:0008880">
    <property type="term" value="F:glucuronate isomerase activity"/>
    <property type="evidence" value="ECO:0007669"/>
    <property type="project" value="UniProtKB-EC"/>
</dbReference>
<dbReference type="Proteomes" id="UP001521137">
    <property type="component" value="Unassembled WGS sequence"/>
</dbReference>